<gene>
    <name evidence="1" type="ORF">ACH5RR_022961</name>
</gene>
<dbReference type="EMBL" id="JBJUIK010000010">
    <property type="protein sequence ID" value="KAL3516059.1"/>
    <property type="molecule type" value="Genomic_DNA"/>
</dbReference>
<dbReference type="Gene3D" id="3.40.50.200">
    <property type="entry name" value="Peptidase S8/S53 domain"/>
    <property type="match status" value="1"/>
</dbReference>
<dbReference type="Proteomes" id="UP001630127">
    <property type="component" value="Unassembled WGS sequence"/>
</dbReference>
<dbReference type="AlphaFoldDB" id="A0ABD2Z9B6"/>
<dbReference type="InterPro" id="IPR036852">
    <property type="entry name" value="Peptidase_S8/S53_dom_sf"/>
</dbReference>
<evidence type="ECO:0008006" key="3">
    <source>
        <dbReference type="Google" id="ProtNLM"/>
    </source>
</evidence>
<dbReference type="SUPFAM" id="SSF52743">
    <property type="entry name" value="Subtilisin-like"/>
    <property type="match status" value="1"/>
</dbReference>
<accession>A0ABD2Z9B6</accession>
<protein>
    <recommendedName>
        <fullName evidence="3">Peptidase S8/S53 domain-containing protein</fullName>
    </recommendedName>
</protein>
<evidence type="ECO:0000313" key="1">
    <source>
        <dbReference type="EMBL" id="KAL3516059.1"/>
    </source>
</evidence>
<sequence length="84" mass="9130">MTGETLDECDHGTYTASTVARNFVEIANVFGNANGTTAVGIDTALEDGVNVLSMSFGYQAERPSHFIPKLMILALSVQFKREFL</sequence>
<evidence type="ECO:0000313" key="2">
    <source>
        <dbReference type="Proteomes" id="UP001630127"/>
    </source>
</evidence>
<comment type="caution">
    <text evidence="1">The sequence shown here is derived from an EMBL/GenBank/DDBJ whole genome shotgun (WGS) entry which is preliminary data.</text>
</comment>
<keyword evidence="2" id="KW-1185">Reference proteome</keyword>
<organism evidence="1 2">
    <name type="scientific">Cinchona calisaya</name>
    <dbReference type="NCBI Taxonomy" id="153742"/>
    <lineage>
        <taxon>Eukaryota</taxon>
        <taxon>Viridiplantae</taxon>
        <taxon>Streptophyta</taxon>
        <taxon>Embryophyta</taxon>
        <taxon>Tracheophyta</taxon>
        <taxon>Spermatophyta</taxon>
        <taxon>Magnoliopsida</taxon>
        <taxon>eudicotyledons</taxon>
        <taxon>Gunneridae</taxon>
        <taxon>Pentapetalae</taxon>
        <taxon>asterids</taxon>
        <taxon>lamiids</taxon>
        <taxon>Gentianales</taxon>
        <taxon>Rubiaceae</taxon>
        <taxon>Cinchonoideae</taxon>
        <taxon>Cinchoneae</taxon>
        <taxon>Cinchona</taxon>
    </lineage>
</organism>
<name>A0ABD2Z9B6_9GENT</name>
<reference evidence="1 2" key="1">
    <citation type="submission" date="2024-11" db="EMBL/GenBank/DDBJ databases">
        <title>A near-complete genome assembly of Cinchona calisaya.</title>
        <authorList>
            <person name="Lian D.C."/>
            <person name="Zhao X.W."/>
            <person name="Wei L."/>
        </authorList>
    </citation>
    <scope>NUCLEOTIDE SEQUENCE [LARGE SCALE GENOMIC DNA]</scope>
    <source>
        <tissue evidence="1">Nenye</tissue>
    </source>
</reference>
<proteinExistence type="predicted"/>